<comment type="similarity">
    <text evidence="1 4">Belongs to the universal ribosomal protein uS7 family.</text>
</comment>
<dbReference type="Proteomes" id="UP000008909">
    <property type="component" value="Unassembled WGS sequence"/>
</dbReference>
<dbReference type="SUPFAM" id="SSF47973">
    <property type="entry name" value="Ribosomal protein S7"/>
    <property type="match status" value="1"/>
</dbReference>
<feature type="domain" description="Small ribosomal subunit protein uS7" evidence="5">
    <location>
        <begin position="42"/>
        <end position="186"/>
    </location>
</feature>
<dbReference type="Gene3D" id="1.10.455.10">
    <property type="entry name" value="Ribosomal protein S7 domain"/>
    <property type="match status" value="1"/>
</dbReference>
<keyword evidence="3 4" id="KW-0687">Ribonucleoprotein</keyword>
<dbReference type="GO" id="GO:0015935">
    <property type="term" value="C:small ribosomal subunit"/>
    <property type="evidence" value="ECO:0007669"/>
    <property type="project" value="InterPro"/>
</dbReference>
<dbReference type="NCBIfam" id="TIGR01028">
    <property type="entry name" value="uS7_euk_arch"/>
    <property type="match status" value="1"/>
</dbReference>
<gene>
    <name evidence="6" type="ORF">CLF_104308</name>
</gene>
<reference key="2">
    <citation type="submission" date="2011-10" db="EMBL/GenBank/DDBJ databases">
        <title>The genome and transcriptome sequence of Clonorchis sinensis provide insights into the carcinogenic liver fluke.</title>
        <authorList>
            <person name="Wang X."/>
            <person name="Huang Y."/>
            <person name="Chen W."/>
            <person name="Liu H."/>
            <person name="Guo L."/>
            <person name="Chen Y."/>
            <person name="Luo F."/>
            <person name="Zhou W."/>
            <person name="Sun J."/>
            <person name="Mao Q."/>
            <person name="Liang P."/>
            <person name="Zhou C."/>
            <person name="Tian Y."/>
            <person name="Men J."/>
            <person name="Lv X."/>
            <person name="Huang L."/>
            <person name="Zhou J."/>
            <person name="Hu Y."/>
            <person name="Li R."/>
            <person name="Zhang F."/>
            <person name="Lei H."/>
            <person name="Li X."/>
            <person name="Hu X."/>
            <person name="Liang C."/>
            <person name="Xu J."/>
            <person name="Wu Z."/>
            <person name="Yu X."/>
        </authorList>
    </citation>
    <scope>NUCLEOTIDE SEQUENCE</scope>
    <source>
        <strain>Henan</strain>
    </source>
</reference>
<dbReference type="GO" id="GO:0006412">
    <property type="term" value="P:translation"/>
    <property type="evidence" value="ECO:0007669"/>
    <property type="project" value="InterPro"/>
</dbReference>
<evidence type="ECO:0000256" key="2">
    <source>
        <dbReference type="ARBA" id="ARBA00022980"/>
    </source>
</evidence>
<dbReference type="GO" id="GO:0003723">
    <property type="term" value="F:RNA binding"/>
    <property type="evidence" value="ECO:0007669"/>
    <property type="project" value="InterPro"/>
</dbReference>
<dbReference type="FunFam" id="1.10.455.10:FF:000002">
    <property type="entry name" value="40S ribosomal protein S5"/>
    <property type="match status" value="1"/>
</dbReference>
<dbReference type="InterPro" id="IPR023798">
    <property type="entry name" value="Ribosomal_uS7_dom"/>
</dbReference>
<feature type="non-terminal residue" evidence="6">
    <location>
        <position position="1"/>
    </location>
</feature>
<evidence type="ECO:0000313" key="7">
    <source>
        <dbReference type="Proteomes" id="UP000008909"/>
    </source>
</evidence>
<evidence type="ECO:0000259" key="5">
    <source>
        <dbReference type="Pfam" id="PF00177"/>
    </source>
</evidence>
<evidence type="ECO:0000256" key="1">
    <source>
        <dbReference type="ARBA" id="ARBA00007151"/>
    </source>
</evidence>
<organism evidence="6 7">
    <name type="scientific">Clonorchis sinensis</name>
    <name type="common">Chinese liver fluke</name>
    <dbReference type="NCBI Taxonomy" id="79923"/>
    <lineage>
        <taxon>Eukaryota</taxon>
        <taxon>Metazoa</taxon>
        <taxon>Spiralia</taxon>
        <taxon>Lophotrochozoa</taxon>
        <taxon>Platyhelminthes</taxon>
        <taxon>Trematoda</taxon>
        <taxon>Digenea</taxon>
        <taxon>Opisthorchiida</taxon>
        <taxon>Opisthorchiata</taxon>
        <taxon>Opisthorchiidae</taxon>
        <taxon>Clonorchis</taxon>
    </lineage>
</organism>
<sequence>LEGMTYLDTEPEIRLFGKWSADEVSVSDLSLTDHITVKGKGNPILPHTAGRYQVKRFRKAQCPLIERVCCSLMMHGRNNGKKLKALNILKHTFEIIHLLSGENPIQVLVNAILNSGAREDSTRIGRGGTVRRQAVDVSPLRRVNQAIYLLCTGAREAAFRNVKTIAECLADELLNAAKLNYAMKAKGEQPDQRQATSVSIFKEALVLASLKGGGLEMFGFENRTLQAANGCYTHRFSDTSSESTNDSFYDVLGTILQPRKKINSFISSTLSVPSCHTYGRRLGQPGSISALVHPFITPERLSFIVVTIGDEDSDRISRCNGTLACALDAISHAVWDVELFYSRFGLAAHFMNLYETEILDRRIEHEVRVGKICTVNSWSPLFPVNRLHRKALFAKPSECSRPNFPNEKSADNSAFTHQLYQLQPSVRSYLPLLPKSWVNEIVKFKTTVWQKSQDLFKDILKDKVKKKMDLRHPRGTLLAEEVRRSRSLRLGTLVPAATVSITRKREYGTYNEALEAKLFSDDCLLVYGVYLKESWLLRTITRLLDGPIHNQVLNPIENLGNQSKKGV</sequence>
<dbReference type="EMBL" id="DF143029">
    <property type="protein sequence ID" value="GAA50267.1"/>
    <property type="molecule type" value="Genomic_DNA"/>
</dbReference>
<dbReference type="InterPro" id="IPR036823">
    <property type="entry name" value="Ribosomal_uS7_dom_sf"/>
</dbReference>
<dbReference type="GO" id="GO:0003735">
    <property type="term" value="F:structural constituent of ribosome"/>
    <property type="evidence" value="ECO:0007669"/>
    <property type="project" value="InterPro"/>
</dbReference>
<dbReference type="PANTHER" id="PTHR11205">
    <property type="entry name" value="RIBOSOMAL PROTEIN S7"/>
    <property type="match status" value="1"/>
</dbReference>
<dbReference type="InterPro" id="IPR005716">
    <property type="entry name" value="Ribosomal_uS7_euk/arc"/>
</dbReference>
<protein>
    <submittedName>
        <fullName evidence="6">Small subunit ribosomal protein S5e</fullName>
    </submittedName>
</protein>
<dbReference type="Pfam" id="PF00177">
    <property type="entry name" value="Ribosomal_S7"/>
    <property type="match status" value="1"/>
</dbReference>
<dbReference type="CDD" id="cd14867">
    <property type="entry name" value="uS7_Eukaryote"/>
    <property type="match status" value="1"/>
</dbReference>
<dbReference type="PROSITE" id="PS00052">
    <property type="entry name" value="RIBOSOMAL_S7"/>
    <property type="match status" value="1"/>
</dbReference>
<dbReference type="InterPro" id="IPR000235">
    <property type="entry name" value="Ribosomal_uS7"/>
</dbReference>
<keyword evidence="7" id="KW-1185">Reference proteome</keyword>
<keyword evidence="2 4" id="KW-0689">Ribosomal protein</keyword>
<evidence type="ECO:0000313" key="6">
    <source>
        <dbReference type="EMBL" id="GAA50267.1"/>
    </source>
</evidence>
<reference evidence="6" key="1">
    <citation type="journal article" date="2011" name="Genome Biol.">
        <title>The draft genome of the carcinogenic human liver fluke Clonorchis sinensis.</title>
        <authorList>
            <person name="Wang X."/>
            <person name="Chen W."/>
            <person name="Huang Y."/>
            <person name="Sun J."/>
            <person name="Men J."/>
            <person name="Liu H."/>
            <person name="Luo F."/>
            <person name="Guo L."/>
            <person name="Lv X."/>
            <person name="Deng C."/>
            <person name="Zhou C."/>
            <person name="Fan Y."/>
            <person name="Li X."/>
            <person name="Huang L."/>
            <person name="Hu Y."/>
            <person name="Liang C."/>
            <person name="Hu X."/>
            <person name="Xu J."/>
            <person name="Yu X."/>
        </authorList>
    </citation>
    <scope>NUCLEOTIDE SEQUENCE [LARGE SCALE GENOMIC DNA]</scope>
    <source>
        <strain evidence="6">Henan</strain>
    </source>
</reference>
<proteinExistence type="inferred from homology"/>
<evidence type="ECO:0000256" key="3">
    <source>
        <dbReference type="ARBA" id="ARBA00023274"/>
    </source>
</evidence>
<dbReference type="InterPro" id="IPR020606">
    <property type="entry name" value="Ribosomal_uS7_CS"/>
</dbReference>
<accession>G7YBD3</accession>
<dbReference type="AlphaFoldDB" id="G7YBD3"/>
<name>G7YBD3_CLOSI</name>
<evidence type="ECO:0000256" key="4">
    <source>
        <dbReference type="RuleBase" id="RU003619"/>
    </source>
</evidence>